<protein>
    <submittedName>
        <fullName evidence="2">Uncharacterized protein</fullName>
    </submittedName>
</protein>
<evidence type="ECO:0000313" key="2">
    <source>
        <dbReference type="EMBL" id="KAL2529112.1"/>
    </source>
</evidence>
<organism evidence="2 3">
    <name type="scientific">Forsythia ovata</name>
    <dbReference type="NCBI Taxonomy" id="205694"/>
    <lineage>
        <taxon>Eukaryota</taxon>
        <taxon>Viridiplantae</taxon>
        <taxon>Streptophyta</taxon>
        <taxon>Embryophyta</taxon>
        <taxon>Tracheophyta</taxon>
        <taxon>Spermatophyta</taxon>
        <taxon>Magnoliopsida</taxon>
        <taxon>eudicotyledons</taxon>
        <taxon>Gunneridae</taxon>
        <taxon>Pentapetalae</taxon>
        <taxon>asterids</taxon>
        <taxon>lamiids</taxon>
        <taxon>Lamiales</taxon>
        <taxon>Oleaceae</taxon>
        <taxon>Forsythieae</taxon>
        <taxon>Forsythia</taxon>
    </lineage>
</organism>
<gene>
    <name evidence="2" type="ORF">Fot_21713</name>
</gene>
<dbReference type="EMBL" id="JBFOLJ010000006">
    <property type="protein sequence ID" value="KAL2529112.1"/>
    <property type="molecule type" value="Genomic_DNA"/>
</dbReference>
<name>A0ABD1UVQ7_9LAMI</name>
<evidence type="ECO:0000256" key="1">
    <source>
        <dbReference type="SAM" id="MobiDB-lite"/>
    </source>
</evidence>
<dbReference type="AlphaFoldDB" id="A0ABD1UVQ7"/>
<dbReference type="Proteomes" id="UP001604277">
    <property type="component" value="Unassembled WGS sequence"/>
</dbReference>
<comment type="caution">
    <text evidence="2">The sequence shown here is derived from an EMBL/GenBank/DDBJ whole genome shotgun (WGS) entry which is preliminary data.</text>
</comment>
<feature type="compositionally biased region" description="Basic and acidic residues" evidence="1">
    <location>
        <begin position="90"/>
        <end position="103"/>
    </location>
</feature>
<reference evidence="3" key="1">
    <citation type="submission" date="2024-07" db="EMBL/GenBank/DDBJ databases">
        <title>Two chromosome-level genome assemblies of Korean endemic species Abeliophyllum distichum and Forsythia ovata (Oleaceae).</title>
        <authorList>
            <person name="Jang H."/>
        </authorList>
    </citation>
    <scope>NUCLEOTIDE SEQUENCE [LARGE SCALE GENOMIC DNA]</scope>
</reference>
<evidence type="ECO:0000313" key="3">
    <source>
        <dbReference type="Proteomes" id="UP001604277"/>
    </source>
</evidence>
<feature type="region of interest" description="Disordered" evidence="1">
    <location>
        <begin position="63"/>
        <end position="106"/>
    </location>
</feature>
<keyword evidence="3" id="KW-1185">Reference proteome</keyword>
<proteinExistence type="predicted"/>
<accession>A0ABD1UVQ7</accession>
<sequence>MCHGEVAIRGHNYLGNQDITLVHLVVAPRVLVVDDRFVGWWLLCILGGENKYEESCNAWPPNKKNYEKNKNETSSGGGSIGANSKQLRAKSGEDVEKQRHGGDSRTIVMTKKIPSTSTCSCCLFSSFLHQSKKDFYP</sequence>